<keyword evidence="2" id="KW-1185">Reference proteome</keyword>
<organism evidence="1 2">
    <name type="scientific">Microbacterium elymi</name>
    <dbReference type="NCBI Taxonomy" id="2909587"/>
    <lineage>
        <taxon>Bacteria</taxon>
        <taxon>Bacillati</taxon>
        <taxon>Actinomycetota</taxon>
        <taxon>Actinomycetes</taxon>
        <taxon>Micrococcales</taxon>
        <taxon>Microbacteriaceae</taxon>
        <taxon>Microbacterium</taxon>
    </lineage>
</organism>
<evidence type="ECO:0000313" key="2">
    <source>
        <dbReference type="Proteomes" id="UP001054811"/>
    </source>
</evidence>
<dbReference type="RefSeq" id="WP_259612379.1">
    <property type="nucleotide sequence ID" value="NZ_CP091139.2"/>
</dbReference>
<name>A0ABY5NKR9_9MICO</name>
<reference evidence="1" key="1">
    <citation type="submission" date="2022-01" db="EMBL/GenBank/DDBJ databases">
        <title>Microbacterium eymi and Microbacterium rhizovicinus sp. nov., isolated from the rhizospheric soil of Elymus tsukushiensis, a plant native to the Dokdo Islands, Republic of Korea.</title>
        <authorList>
            <person name="Hwang Y.J."/>
        </authorList>
    </citation>
    <scope>NUCLEOTIDE SEQUENCE</scope>
    <source>
        <strain evidence="1">KUDC0405</strain>
    </source>
</reference>
<evidence type="ECO:0000313" key="1">
    <source>
        <dbReference type="EMBL" id="UUT35760.1"/>
    </source>
</evidence>
<dbReference type="Proteomes" id="UP001054811">
    <property type="component" value="Chromosome"/>
</dbReference>
<gene>
    <name evidence="1" type="ORF">L2X98_21335</name>
</gene>
<proteinExistence type="predicted"/>
<sequence length="79" mass="8475">MSLPDTPAADASTLRVDVVRGTPTDEELAALIAVVTEVYSQEEASATAADRSDRSAWQISARSLRSPLRRDLGWGRFGG</sequence>
<dbReference type="EMBL" id="CP091139">
    <property type="protein sequence ID" value="UUT35760.1"/>
    <property type="molecule type" value="Genomic_DNA"/>
</dbReference>
<accession>A0ABY5NKR9</accession>
<dbReference type="InterPro" id="IPR032716">
    <property type="entry name" value="ACC_epsilon"/>
</dbReference>
<protein>
    <submittedName>
        <fullName evidence="1">Acyl-CoA carboxylase subunit epsilon</fullName>
    </submittedName>
</protein>
<dbReference type="Pfam" id="PF13822">
    <property type="entry name" value="ACC_epsilon"/>
    <property type="match status" value="1"/>
</dbReference>